<keyword evidence="2" id="KW-1185">Reference proteome</keyword>
<proteinExistence type="predicted"/>
<reference evidence="2" key="2">
    <citation type="journal article" date="2013" name="PLoS Genet.">
        <title>Comparative genome structure, secondary metabolite, and effector coding capacity across Cochliobolus pathogens.</title>
        <authorList>
            <person name="Condon B.J."/>
            <person name="Leng Y."/>
            <person name="Wu D."/>
            <person name="Bushley K.E."/>
            <person name="Ohm R.A."/>
            <person name="Otillar R."/>
            <person name="Martin J."/>
            <person name="Schackwitz W."/>
            <person name="Grimwood J."/>
            <person name="MohdZainudin N."/>
            <person name="Xue C."/>
            <person name="Wang R."/>
            <person name="Manning V.A."/>
            <person name="Dhillon B."/>
            <person name="Tu Z.J."/>
            <person name="Steffenson B.J."/>
            <person name="Salamov A."/>
            <person name="Sun H."/>
            <person name="Lowry S."/>
            <person name="LaButti K."/>
            <person name="Han J."/>
            <person name="Copeland A."/>
            <person name="Lindquist E."/>
            <person name="Barry K."/>
            <person name="Schmutz J."/>
            <person name="Baker S.E."/>
            <person name="Ciuffetti L.M."/>
            <person name="Grigoriev I.V."/>
            <person name="Zhong S."/>
            <person name="Turgeon B.G."/>
        </authorList>
    </citation>
    <scope>NUCLEOTIDE SEQUENCE [LARGE SCALE GENOMIC DNA]</scope>
    <source>
        <strain evidence="2">C5 / ATCC 48332 / race O</strain>
    </source>
</reference>
<dbReference type="Proteomes" id="UP000016936">
    <property type="component" value="Unassembled WGS sequence"/>
</dbReference>
<reference evidence="1 2" key="1">
    <citation type="journal article" date="2012" name="PLoS Pathog.">
        <title>Diverse lifestyles and strategies of plant pathogenesis encoded in the genomes of eighteen Dothideomycetes fungi.</title>
        <authorList>
            <person name="Ohm R.A."/>
            <person name="Feau N."/>
            <person name="Henrissat B."/>
            <person name="Schoch C.L."/>
            <person name="Horwitz B.A."/>
            <person name="Barry K.W."/>
            <person name="Condon B.J."/>
            <person name="Copeland A.C."/>
            <person name="Dhillon B."/>
            <person name="Glaser F."/>
            <person name="Hesse C.N."/>
            <person name="Kosti I."/>
            <person name="LaButti K."/>
            <person name="Lindquist E.A."/>
            <person name="Lucas S."/>
            <person name="Salamov A.A."/>
            <person name="Bradshaw R.E."/>
            <person name="Ciuffetti L."/>
            <person name="Hamelin R.C."/>
            <person name="Kema G.H.J."/>
            <person name="Lawrence C."/>
            <person name="Scott J.A."/>
            <person name="Spatafora J.W."/>
            <person name="Turgeon B.G."/>
            <person name="de Wit P.J.G.M."/>
            <person name="Zhong S."/>
            <person name="Goodwin S.B."/>
            <person name="Grigoriev I.V."/>
        </authorList>
    </citation>
    <scope>NUCLEOTIDE SEQUENCE [LARGE SCALE GENOMIC DNA]</scope>
    <source>
        <strain evidence="2">C5 / ATCC 48332 / race O</strain>
    </source>
</reference>
<evidence type="ECO:0000313" key="2">
    <source>
        <dbReference type="Proteomes" id="UP000016936"/>
    </source>
</evidence>
<accession>M2UJ11</accession>
<organism evidence="1 2">
    <name type="scientific">Cochliobolus heterostrophus (strain C5 / ATCC 48332 / race O)</name>
    <name type="common">Southern corn leaf blight fungus</name>
    <name type="synonym">Bipolaris maydis</name>
    <dbReference type="NCBI Taxonomy" id="701091"/>
    <lineage>
        <taxon>Eukaryota</taxon>
        <taxon>Fungi</taxon>
        <taxon>Dikarya</taxon>
        <taxon>Ascomycota</taxon>
        <taxon>Pezizomycotina</taxon>
        <taxon>Dothideomycetes</taxon>
        <taxon>Pleosporomycetidae</taxon>
        <taxon>Pleosporales</taxon>
        <taxon>Pleosporineae</taxon>
        <taxon>Pleosporaceae</taxon>
        <taxon>Bipolaris</taxon>
    </lineage>
</organism>
<gene>
    <name evidence="1" type="ORF">COCHEDRAFT_1023223</name>
</gene>
<dbReference type="EMBL" id="KB445581">
    <property type="protein sequence ID" value="EMD87907.1"/>
    <property type="molecule type" value="Genomic_DNA"/>
</dbReference>
<name>M2UJ11_COCH5</name>
<evidence type="ECO:0000313" key="1">
    <source>
        <dbReference type="EMBL" id="EMD87907.1"/>
    </source>
</evidence>
<dbReference type="AlphaFoldDB" id="M2UJ11"/>
<dbReference type="HOGENOM" id="CLU_3106194_0_0_1"/>
<sequence length="51" mass="6241">MCLDNIHLPNSLSPSCRQCHLCMTIKQQIFWTNSPLRRYRKKEINSIFRRY</sequence>
<protein>
    <submittedName>
        <fullName evidence="1">Uncharacterized protein</fullName>
    </submittedName>
</protein>